<evidence type="ECO:0000313" key="1">
    <source>
        <dbReference type="EMBL" id="AGM11128.1"/>
    </source>
</evidence>
<dbReference type="GeneID" id="16194357"/>
<gene>
    <name evidence="1" type="primary">36</name>
    <name evidence="1" type="ORF">HRTV4_36</name>
</gene>
<reference evidence="1 2" key="1">
    <citation type="submission" date="2012-12" db="EMBL/GenBank/DDBJ databases">
        <authorList>
            <person name="Sencilo A."/>
            <person name="Jacobs-Sera D."/>
            <person name="Russell D.A."/>
            <person name="Ko C."/>
            <person name="Atanasova N."/>
            <person name="Osterlund E."/>
            <person name="Oksanen H.M."/>
            <person name="Bamford D.H."/>
            <person name="Hatfull G.F."/>
            <person name="Roine E."/>
            <person name="Hendrix R.W."/>
        </authorList>
    </citation>
    <scope>NUCLEOTIDE SEQUENCE [LARGE SCALE GENOMIC DNA]</scope>
</reference>
<evidence type="ECO:0000313" key="2">
    <source>
        <dbReference type="Proteomes" id="UP000202022"/>
    </source>
</evidence>
<dbReference type="RefSeq" id="YP_008059525.1">
    <property type="nucleotide sequence ID" value="NC_021329.1"/>
</dbReference>
<keyword evidence="2" id="KW-1185">Reference proteome</keyword>
<proteinExistence type="predicted"/>
<protein>
    <submittedName>
        <fullName evidence="1">Uncharacterized protein</fullName>
    </submittedName>
</protein>
<dbReference type="KEGG" id="vg:16194357"/>
<sequence>MSDLTDDLQTVDGVGEKTAEKLVSVLEEGGYLDSDDGPLMAKAREAAAAGNDRDAAMYLRRAGAE</sequence>
<accession>R4TLU2</accession>
<organism evidence="1 2">
    <name type="scientific">Halorubrum tailed virus 4</name>
    <dbReference type="NCBI Taxonomy" id="1273752"/>
    <lineage>
        <taxon>Viruses</taxon>
        <taxon>Duplodnaviria</taxon>
        <taxon>Heunggongvirae</taxon>
        <taxon>Uroviricota</taxon>
        <taxon>Caudoviricetes</taxon>
        <taxon>Kirjokansivirales</taxon>
        <taxon>Haloferuviridae</taxon>
        <taxon>Saldibavirus</taxon>
        <taxon>Saldibavirus natrii</taxon>
        <taxon>Saldibavirus HRTV4</taxon>
    </lineage>
</organism>
<dbReference type="Proteomes" id="UP000202022">
    <property type="component" value="Segment"/>
</dbReference>
<dbReference type="EMBL" id="KC292023">
    <property type="protein sequence ID" value="AGM11128.1"/>
    <property type="molecule type" value="Genomic_DNA"/>
</dbReference>
<name>R4TLU2_9CAUD</name>